<proteinExistence type="predicted"/>
<keyword evidence="2" id="KW-1185">Reference proteome</keyword>
<evidence type="ECO:0000313" key="2">
    <source>
        <dbReference type="Proteomes" id="UP001153387"/>
    </source>
</evidence>
<sequence>MFEQKGAGYRIRLGGADIAVEGEVMTLALGGKSYAVCLRPVLDGFKLPISGWTEEGSALLGELRDCGYRVKLTAGASWLEYTIDGSSSLHGEIRYFAGTELVDSVVRGFLPDHYNRVFQSGESAEFVFSATAKESQFDRGLERIWMTCPAPKTLAFRDKWAEAGPWWGMIVPDPLPVRETVATFRQGRFDIAFTHFYGAAYEGRFPRVQFHFGLETEDSVLDRYVAYYRDSGYMREGGEWFDWWSRPIFCTWGAAGVSGAKLRLRAQSADGGHANGLGRKPGGQDGRPSVYADRRFALVRSLWGIRRASAAVRRHRFLPKADRIGQGARP</sequence>
<name>A0A9X4QQ70_9BACL</name>
<organism evidence="1 2">
    <name type="scientific">Cohnella ginsengisoli</name>
    <dbReference type="NCBI Taxonomy" id="425004"/>
    <lineage>
        <taxon>Bacteria</taxon>
        <taxon>Bacillati</taxon>
        <taxon>Bacillota</taxon>
        <taxon>Bacilli</taxon>
        <taxon>Bacillales</taxon>
        <taxon>Paenibacillaceae</taxon>
        <taxon>Cohnella</taxon>
    </lineage>
</organism>
<reference evidence="1 2" key="1">
    <citation type="submission" date="2022-10" db="EMBL/GenBank/DDBJ databases">
        <title>Comparative genomic analysis of Cohnella hashimotonis sp. nov., isolated from the International Space Station.</title>
        <authorList>
            <person name="Simpson A."/>
            <person name="Venkateswaran K."/>
        </authorList>
    </citation>
    <scope>NUCLEOTIDE SEQUENCE [LARGE SCALE GENOMIC DNA]</scope>
    <source>
        <strain evidence="1 2">DSM 18997</strain>
    </source>
</reference>
<dbReference type="EMBL" id="JAPDHZ010000006">
    <property type="protein sequence ID" value="MDG0794287.1"/>
    <property type="molecule type" value="Genomic_DNA"/>
</dbReference>
<comment type="caution">
    <text evidence="1">The sequence shown here is derived from an EMBL/GenBank/DDBJ whole genome shotgun (WGS) entry which is preliminary data.</text>
</comment>
<dbReference type="RefSeq" id="WP_277568042.1">
    <property type="nucleotide sequence ID" value="NZ_JAPDHZ010000006.1"/>
</dbReference>
<evidence type="ECO:0000313" key="1">
    <source>
        <dbReference type="EMBL" id="MDG0794287.1"/>
    </source>
</evidence>
<accession>A0A9X4QQ70</accession>
<dbReference type="Proteomes" id="UP001153387">
    <property type="component" value="Unassembled WGS sequence"/>
</dbReference>
<protein>
    <submittedName>
        <fullName evidence="1">Uncharacterized protein</fullName>
    </submittedName>
</protein>
<dbReference type="AlphaFoldDB" id="A0A9X4QQ70"/>
<gene>
    <name evidence="1" type="ORF">OMP38_28200</name>
</gene>